<keyword evidence="6 7" id="KW-0143">Chaperone</keyword>
<dbReference type="GO" id="GO:0016887">
    <property type="term" value="F:ATP hydrolysis activity"/>
    <property type="evidence" value="ECO:0007669"/>
    <property type="project" value="InterPro"/>
</dbReference>
<name>A0A4Z1SNC3_GIAMU</name>
<evidence type="ECO:0000256" key="1">
    <source>
        <dbReference type="ARBA" id="ARBA00004496"/>
    </source>
</evidence>
<dbReference type="Gene3D" id="3.30.260.10">
    <property type="entry name" value="TCP-1-like chaperonin intermediate domain"/>
    <property type="match status" value="1"/>
</dbReference>
<dbReference type="SUPFAM" id="SSF54849">
    <property type="entry name" value="GroEL-intermediate domain like"/>
    <property type="match status" value="1"/>
</dbReference>
<dbReference type="EMBL" id="VDLU01000005">
    <property type="protein sequence ID" value="TNJ26355.1"/>
    <property type="molecule type" value="Genomic_DNA"/>
</dbReference>
<dbReference type="CDD" id="cd03338">
    <property type="entry name" value="TCP1_delta"/>
    <property type="match status" value="1"/>
</dbReference>
<dbReference type="SUPFAM" id="SSF52029">
    <property type="entry name" value="GroEL apical domain-like"/>
    <property type="match status" value="1"/>
</dbReference>
<evidence type="ECO:0000256" key="5">
    <source>
        <dbReference type="ARBA" id="ARBA00022840"/>
    </source>
</evidence>
<dbReference type="GO" id="GO:0051082">
    <property type="term" value="F:unfolded protein binding"/>
    <property type="evidence" value="ECO:0007669"/>
    <property type="project" value="InterPro"/>
</dbReference>
<sequence>MSAPHDEGGEKRADVRTSNILAARGVLGLVRTSLGPRGLDKLVVTPKGASLVTNDGATIMRQLEARHPAARMLIELSQAQDVEAGDGTTSVVVLAGALLTNCLELFKLGLHPTVVSEAYQQACDEALKVVMDIARPVSLEDVEELQRICCTTLSSKMISAYSGTLAPLIVEAVLRVREGHDVDLRRIHVTKKVGAPVSESLLHHGLAFSRRPLEGSTYIKGVKVGLIRFCLSPPKTDMESNLVVSDDAAITRLLEQERRLTLKLCKRIEKTGCNLLLVQKSIMREAVSELARHFLRKLKIAVIDDIERDEVEFISAASGATPVASIDEFTRDALGEMDELRVVDGITYVAALPDKETGTRTLVCRGANQLLLEEAARSIHDGLCAVRCLVRKSFIVPGGAAVEVEVARRLYERSAQQPGAAQYAMRAFADALELVPLTLAENAGLPPIETLTELRRRHAAGCVTDGLDVVGGVGGGVCVREMFEAGVIQPALVPLSALALATETARMLLKIDDIVLGR</sequence>
<dbReference type="Gene3D" id="3.50.7.10">
    <property type="entry name" value="GroEL"/>
    <property type="match status" value="1"/>
</dbReference>
<comment type="subcellular location">
    <subcellularLocation>
        <location evidence="1">Cytoplasm</location>
    </subcellularLocation>
</comment>
<protein>
    <recommendedName>
        <fullName evidence="3 8">T-complex protein 1 subunit delta</fullName>
    </recommendedName>
</protein>
<evidence type="ECO:0000256" key="8">
    <source>
        <dbReference type="RuleBase" id="RU004192"/>
    </source>
</evidence>
<keyword evidence="4 7" id="KW-0547">Nucleotide-binding</keyword>
<dbReference type="Gene3D" id="1.10.560.10">
    <property type="entry name" value="GroEL-like equatorial domain"/>
    <property type="match status" value="1"/>
</dbReference>
<dbReference type="Pfam" id="PF00118">
    <property type="entry name" value="Cpn60_TCP1"/>
    <property type="match status" value="1"/>
</dbReference>
<reference evidence="9 10" key="1">
    <citation type="submission" date="2019-05" db="EMBL/GenBank/DDBJ databases">
        <title>The compact genome of Giardia muris reveals important steps in the evolution of intestinal protozoan parasites.</title>
        <authorList>
            <person name="Xu F."/>
            <person name="Jimenez-Gonzalez A."/>
            <person name="Einarsson E."/>
            <person name="Astvaldsson A."/>
            <person name="Peirasmaki D."/>
            <person name="Eckmann L."/>
            <person name="Andersson J.O."/>
            <person name="Svard S.G."/>
            <person name="Jerlstrom-Hultqvist J."/>
        </authorList>
    </citation>
    <scope>NUCLEOTIDE SEQUENCE [LARGE SCALE GENOMIC DNA]</scope>
    <source>
        <strain evidence="9 10">Roberts-Thomson</strain>
    </source>
</reference>
<dbReference type="Proteomes" id="UP000315496">
    <property type="component" value="Chromosome 5"/>
</dbReference>
<evidence type="ECO:0000256" key="2">
    <source>
        <dbReference type="ARBA" id="ARBA00008020"/>
    </source>
</evidence>
<dbReference type="PROSITE" id="PS00750">
    <property type="entry name" value="TCP1_1"/>
    <property type="match status" value="1"/>
</dbReference>
<proteinExistence type="inferred from homology"/>
<dbReference type="InterPro" id="IPR017998">
    <property type="entry name" value="Chaperone_TCP-1"/>
</dbReference>
<dbReference type="PROSITE" id="PS00995">
    <property type="entry name" value="TCP1_3"/>
    <property type="match status" value="1"/>
</dbReference>
<keyword evidence="5 7" id="KW-0067">ATP-binding</keyword>
<dbReference type="GO" id="GO:0005524">
    <property type="term" value="F:ATP binding"/>
    <property type="evidence" value="ECO:0007669"/>
    <property type="project" value="UniProtKB-KW"/>
</dbReference>
<dbReference type="InterPro" id="IPR002194">
    <property type="entry name" value="Chaperonin_TCP-1_CS"/>
</dbReference>
<evidence type="ECO:0000256" key="3">
    <source>
        <dbReference type="ARBA" id="ARBA00016107"/>
    </source>
</evidence>
<dbReference type="SUPFAM" id="SSF48592">
    <property type="entry name" value="GroEL equatorial domain-like"/>
    <property type="match status" value="1"/>
</dbReference>
<evidence type="ECO:0000256" key="7">
    <source>
        <dbReference type="RuleBase" id="RU004187"/>
    </source>
</evidence>
<dbReference type="GO" id="GO:0140662">
    <property type="term" value="F:ATP-dependent protein folding chaperone"/>
    <property type="evidence" value="ECO:0007669"/>
    <property type="project" value="InterPro"/>
</dbReference>
<evidence type="ECO:0000256" key="4">
    <source>
        <dbReference type="ARBA" id="ARBA00022741"/>
    </source>
</evidence>
<accession>A0A4Z1SNC3</accession>
<organism evidence="9 10">
    <name type="scientific">Giardia muris</name>
    <dbReference type="NCBI Taxonomy" id="5742"/>
    <lineage>
        <taxon>Eukaryota</taxon>
        <taxon>Metamonada</taxon>
        <taxon>Diplomonadida</taxon>
        <taxon>Hexamitidae</taxon>
        <taxon>Giardiinae</taxon>
        <taxon>Giardia</taxon>
    </lineage>
</organism>
<dbReference type="InterPro" id="IPR027413">
    <property type="entry name" value="GROEL-like_equatorial_sf"/>
</dbReference>
<dbReference type="OrthoDB" id="10248520at2759"/>
<gene>
    <name evidence="9" type="ORF">GMRT_13388</name>
</gene>
<comment type="caution">
    <text evidence="9">The sequence shown here is derived from an EMBL/GenBank/DDBJ whole genome shotgun (WGS) entry which is preliminary data.</text>
</comment>
<dbReference type="InterPro" id="IPR002423">
    <property type="entry name" value="Cpn60/GroEL/TCP-1"/>
</dbReference>
<evidence type="ECO:0000313" key="10">
    <source>
        <dbReference type="Proteomes" id="UP000315496"/>
    </source>
</evidence>
<dbReference type="VEuPathDB" id="GiardiaDB:GMRT_13388"/>
<dbReference type="PANTHER" id="PTHR11353">
    <property type="entry name" value="CHAPERONIN"/>
    <property type="match status" value="1"/>
</dbReference>
<evidence type="ECO:0000313" key="9">
    <source>
        <dbReference type="EMBL" id="TNJ26355.1"/>
    </source>
</evidence>
<dbReference type="InterPro" id="IPR027409">
    <property type="entry name" value="GroEL-like_apical_dom_sf"/>
</dbReference>
<evidence type="ECO:0000256" key="6">
    <source>
        <dbReference type="ARBA" id="ARBA00023186"/>
    </source>
</evidence>
<keyword evidence="10" id="KW-1185">Reference proteome</keyword>
<comment type="similarity">
    <text evidence="2 7">Belongs to the TCP-1 chaperonin family.</text>
</comment>
<dbReference type="PRINTS" id="PR00304">
    <property type="entry name" value="TCOMPLEXTCP1"/>
</dbReference>
<dbReference type="InterPro" id="IPR027410">
    <property type="entry name" value="TCP-1-like_intermed_sf"/>
</dbReference>
<dbReference type="InterPro" id="IPR012717">
    <property type="entry name" value="Chap_CCT_delta"/>
</dbReference>
<dbReference type="GO" id="GO:0005737">
    <property type="term" value="C:cytoplasm"/>
    <property type="evidence" value="ECO:0007669"/>
    <property type="project" value="UniProtKB-SubCell"/>
</dbReference>
<dbReference type="AlphaFoldDB" id="A0A4Z1SNC3"/>